<dbReference type="SUPFAM" id="SSF51998">
    <property type="entry name" value="PFL-like glycyl radical enzymes"/>
    <property type="match status" value="1"/>
</dbReference>
<keyword evidence="7" id="KW-1185">Reference proteome</keyword>
<dbReference type="Pfam" id="PF02901">
    <property type="entry name" value="PFL-like"/>
    <property type="match status" value="1"/>
</dbReference>
<evidence type="ECO:0000256" key="3">
    <source>
        <dbReference type="PROSITE-ProRule" id="PRU00493"/>
    </source>
</evidence>
<dbReference type="PROSITE" id="PS51149">
    <property type="entry name" value="GLY_RADICAL_2"/>
    <property type="match status" value="1"/>
</dbReference>
<reference evidence="6" key="1">
    <citation type="submission" date="2021-06" db="EMBL/GenBank/DDBJ databases">
        <title>Description of novel taxa of the family Lachnospiraceae.</title>
        <authorList>
            <person name="Chaplin A.V."/>
            <person name="Sokolova S.R."/>
            <person name="Pikina A.P."/>
            <person name="Korzhanova M."/>
            <person name="Belova V."/>
            <person name="Korostin D."/>
            <person name="Efimov B.A."/>
        </authorList>
    </citation>
    <scope>NUCLEOTIDE SEQUENCE</scope>
    <source>
        <strain evidence="6">ASD5720</strain>
    </source>
</reference>
<feature type="domain" description="Glycine radical" evidence="4">
    <location>
        <begin position="629"/>
        <end position="747"/>
    </location>
</feature>
<name>A0A949K1I2_9FIRM</name>
<dbReference type="AlphaFoldDB" id="A0A949K1I2"/>
<keyword evidence="2" id="KW-0456">Lyase</keyword>
<feature type="modified residue" description="Glycine radical" evidence="3">
    <location>
        <position position="723"/>
    </location>
</feature>
<dbReference type="InterPro" id="IPR051215">
    <property type="entry name" value="GRE"/>
</dbReference>
<dbReference type="GO" id="GO:0005829">
    <property type="term" value="C:cytosol"/>
    <property type="evidence" value="ECO:0007669"/>
    <property type="project" value="TreeGrafter"/>
</dbReference>
<protein>
    <recommendedName>
        <fullName evidence="8">Formate acetyltransferase</fullName>
    </recommendedName>
</protein>
<evidence type="ECO:0000256" key="2">
    <source>
        <dbReference type="ARBA" id="ARBA00023239"/>
    </source>
</evidence>
<evidence type="ECO:0000259" key="5">
    <source>
        <dbReference type="PROSITE" id="PS51554"/>
    </source>
</evidence>
<evidence type="ECO:0000313" key="6">
    <source>
        <dbReference type="EMBL" id="MBU9739205.1"/>
    </source>
</evidence>
<dbReference type="Proteomes" id="UP000712157">
    <property type="component" value="Unassembled WGS sequence"/>
</dbReference>
<evidence type="ECO:0000259" key="4">
    <source>
        <dbReference type="PROSITE" id="PS51149"/>
    </source>
</evidence>
<gene>
    <name evidence="6" type="ORF">KTH89_21940</name>
</gene>
<dbReference type="PANTHER" id="PTHR43641">
    <property type="entry name" value="FORMATE ACETYLTRANSFERASE 3-RELATED"/>
    <property type="match status" value="1"/>
</dbReference>
<keyword evidence="1 3" id="KW-0556">Organic radical</keyword>
<sequence>MASDFATHREAILEEYEEYYRDCPYDVTPVKEILDQWYEEAKDRTPYERKALVYRAAAQLCEIRIFRQSPFFFEVKTGRIRNSSQNGFPPGPGLEGWYMDKQMHYAEEFQEWIRPYRERDLIWGDIFSDLAHHSVGYDNLLAKGLKGFVQKAREQMEKQPSPAALGFYRSVIEGCEALRQIAGRFSALAQELLAGEQDQELRDNLSMIREAAKRVPWEPAESFYEALCVILFFKEMMTGLEGVAVAVLGHLDRLLEPYYIRDCERGELDYEKAKNLMAHFLIHTDARWDLTGDEFASTNNSLIIGGCDQEGNVIYNDITRMILEVYDEYELVNPKIQARISSRHPEEYFSRTAAMIAGGKNVFSFLNDDVIIASNVRMGKDLKDARLYSAGGCQEPVLDNTELNCRAFLYLSLPQLVNSFFDDSLNLFFEREDTGYEKPEHLETFEEFYENYIAKLKSIYKRLVEVLNHYGAFMREFDPCPLLSATLTGCLEKGIDMTEGGAIYNPTSMPLVGIGTAINSLLAIKEVVYDKHMLSLKELGALLQSNFEADPRMREYLLNRCPKYGMDTPEVNAFAGRIFHDLATATSGPVNNRGGRYEASLFVFYLFDWMKEQVGATSDGRLAGTALSRGMNPTDISGISNTANILHTLKKIDMTDYPGAGVLYLEMPLMKSEPGTSYLARTMKAFLEAGGSALDLNLLDPQVLKKARENPDAYKNIVVRVCGFSAYFTSLDTHIQDEIIGRTFVNG</sequence>
<dbReference type="InterPro" id="IPR001150">
    <property type="entry name" value="Gly_radical"/>
</dbReference>
<dbReference type="Gene3D" id="3.20.70.20">
    <property type="match status" value="1"/>
</dbReference>
<evidence type="ECO:0008006" key="8">
    <source>
        <dbReference type="Google" id="ProtNLM"/>
    </source>
</evidence>
<accession>A0A949K1I2</accession>
<dbReference type="RefSeq" id="WP_238723105.1">
    <property type="nucleotide sequence ID" value="NZ_JAHQCW010000052.1"/>
</dbReference>
<dbReference type="PROSITE" id="PS51554">
    <property type="entry name" value="PFL"/>
    <property type="match status" value="1"/>
</dbReference>
<dbReference type="Pfam" id="PF01228">
    <property type="entry name" value="Gly_radical"/>
    <property type="match status" value="1"/>
</dbReference>
<dbReference type="PANTHER" id="PTHR43641:SF2">
    <property type="entry name" value="DEHYDRATASE YBIW-RELATED"/>
    <property type="match status" value="1"/>
</dbReference>
<comment type="caution">
    <text evidence="6">The sequence shown here is derived from an EMBL/GenBank/DDBJ whole genome shotgun (WGS) entry which is preliminary data.</text>
</comment>
<dbReference type="EMBL" id="JAHQCW010000052">
    <property type="protein sequence ID" value="MBU9739205.1"/>
    <property type="molecule type" value="Genomic_DNA"/>
</dbReference>
<proteinExistence type="predicted"/>
<organism evidence="6 7">
    <name type="scientific">Diplocloster agilis</name>
    <dbReference type="NCBI Taxonomy" id="2850323"/>
    <lineage>
        <taxon>Bacteria</taxon>
        <taxon>Bacillati</taxon>
        <taxon>Bacillota</taxon>
        <taxon>Clostridia</taxon>
        <taxon>Lachnospirales</taxon>
        <taxon>Lachnospiraceae</taxon>
        <taxon>Diplocloster</taxon>
    </lineage>
</organism>
<feature type="domain" description="PFL" evidence="5">
    <location>
        <begin position="1"/>
        <end position="622"/>
    </location>
</feature>
<evidence type="ECO:0000313" key="7">
    <source>
        <dbReference type="Proteomes" id="UP000712157"/>
    </source>
</evidence>
<dbReference type="InterPro" id="IPR004184">
    <property type="entry name" value="PFL_dom"/>
</dbReference>
<evidence type="ECO:0000256" key="1">
    <source>
        <dbReference type="ARBA" id="ARBA00022818"/>
    </source>
</evidence>
<dbReference type="GO" id="GO:0016829">
    <property type="term" value="F:lyase activity"/>
    <property type="evidence" value="ECO:0007669"/>
    <property type="project" value="UniProtKB-KW"/>
</dbReference>